<dbReference type="InterPro" id="IPR050309">
    <property type="entry name" value="Type-B_Carboxylest/Lipase"/>
</dbReference>
<dbReference type="Gene3D" id="3.40.50.1820">
    <property type="entry name" value="alpha/beta hydrolase"/>
    <property type="match status" value="1"/>
</dbReference>
<keyword evidence="6" id="KW-1185">Reference proteome</keyword>
<dbReference type="InterPro" id="IPR019826">
    <property type="entry name" value="Carboxylesterase_B_AS"/>
</dbReference>
<dbReference type="InterPro" id="IPR029058">
    <property type="entry name" value="AB_hydrolase_fold"/>
</dbReference>
<keyword evidence="2" id="KW-0378">Hydrolase</keyword>
<reference evidence="5 6" key="1">
    <citation type="submission" date="2018-06" db="EMBL/GenBank/DDBJ databases">
        <title>Genome Sequence of the Brown Rot Fungal Pathogen Monilinia fructigena.</title>
        <authorList>
            <person name="Landi L."/>
            <person name="De Miccolis Angelini R.M."/>
            <person name="Pollastro S."/>
            <person name="Abate D."/>
            <person name="Faretra F."/>
            <person name="Romanazzi G."/>
        </authorList>
    </citation>
    <scope>NUCLEOTIDE SEQUENCE [LARGE SCALE GENOMIC DNA]</scope>
    <source>
        <strain evidence="5 6">Mfrg269</strain>
    </source>
</reference>
<feature type="transmembrane region" description="Helical" evidence="3">
    <location>
        <begin position="36"/>
        <end position="60"/>
    </location>
</feature>
<evidence type="ECO:0000256" key="1">
    <source>
        <dbReference type="ARBA" id="ARBA00005964"/>
    </source>
</evidence>
<sequence length="908" mass="99873">MSNITDTSSRDLIPYYKSFHRLPYPINERRFWRNGIYASFFISVLGTIAAFIWLVLLLALPYHHTPGAPPSGINSLIEQWQTPKDSVNLLSPWTSDLTKDITPIPCHSHNDYWRSTPLFEALAAGCTGVEADIWLDDKVGSEDLLVGHSLRSLRNDRTLQSLYIKPIITILEYQNNFSAAPEEGIKNFNGVFQSSPNTTLTLLLDFKSDGVKLWPSATQQLEALRSKNWLTYWSNSTRKINWRPIIVVATGNAPFDLLVSNTTYRDVFYDAPLDDISNPKYDSTNSYYASASMGTLGKIWLWKFSSTQLGKIKTQIAAANKKGLKARYWNTPSWPVSFRELNLDTRQSGNVSSPVVDLGYSVYRGYYNVTSKLNIFKGIRYAAPPVGTLRWQKPQQPSENRTSNIQATAYPPHCPQSNDAPMPANYNFTRSGLGNEDCLFLSVWVSPDAKNLPVMVWIHGGGYGAGSGNNDFSELANTNSNAFIIVAIQYRLGAFGFLSSSDLVASGGVPNAGLYDVNFSLQWVQSHISKFGGDPSRVTIAGESAGGGSVMLQTIAYGGTLGTSLFRNGIVASPYLPMQYDYDGLKPEESYGKFADAVGCGKRNGSRFDCLVAADTIALQNASAHVSTTGDYGQWAFLPVTDGEFLIKRPSEQLLAGEVNGVRILSGNNANEAPGFVPQNINTTTAFNTYTRSLFLLMSNSTLDRLHRIYSIPPTTQGPLFATAGDSSPTALNQSVFAIGQQQRANNLYSETTFHGGDLNAYYAPNRTYLGSGTLSPAFRTTIQKIWGRFIVYDDPTLPADVITSIINLGNGTQTGDNIAAAGTRIWPKWSTEKYSDDSYKMLNLNMTGGEETKILWTSADGGVKFNVTENTGPGLRADLKIVDAWDWEGGRGARCDFWARIGSEVPE</sequence>
<dbReference type="AlphaFoldDB" id="A0A395ITZ3"/>
<dbReference type="SUPFAM" id="SSF51695">
    <property type="entry name" value="PLC-like phosphodiesterases"/>
    <property type="match status" value="1"/>
</dbReference>
<dbReference type="GO" id="GO:0008081">
    <property type="term" value="F:phosphoric diester hydrolase activity"/>
    <property type="evidence" value="ECO:0007669"/>
    <property type="project" value="InterPro"/>
</dbReference>
<organism evidence="5 6">
    <name type="scientific">Monilinia fructigena</name>
    <dbReference type="NCBI Taxonomy" id="38457"/>
    <lineage>
        <taxon>Eukaryota</taxon>
        <taxon>Fungi</taxon>
        <taxon>Dikarya</taxon>
        <taxon>Ascomycota</taxon>
        <taxon>Pezizomycotina</taxon>
        <taxon>Leotiomycetes</taxon>
        <taxon>Helotiales</taxon>
        <taxon>Sclerotiniaceae</taxon>
        <taxon>Monilinia</taxon>
    </lineage>
</organism>
<dbReference type="Proteomes" id="UP000249056">
    <property type="component" value="Unassembled WGS sequence"/>
</dbReference>
<dbReference type="InterPro" id="IPR002018">
    <property type="entry name" value="CarbesteraseB"/>
</dbReference>
<comment type="similarity">
    <text evidence="1">Belongs to the type-B carboxylesterase/lipase family.</text>
</comment>
<dbReference type="Pfam" id="PF00135">
    <property type="entry name" value="COesterase"/>
    <property type="match status" value="1"/>
</dbReference>
<dbReference type="PANTHER" id="PTHR11559">
    <property type="entry name" value="CARBOXYLESTERASE"/>
    <property type="match status" value="1"/>
</dbReference>
<keyword evidence="3" id="KW-1133">Transmembrane helix</keyword>
<evidence type="ECO:0000256" key="2">
    <source>
        <dbReference type="ARBA" id="ARBA00022801"/>
    </source>
</evidence>
<dbReference type="InterPro" id="IPR017946">
    <property type="entry name" value="PLC-like_Pdiesterase_TIM-brl"/>
</dbReference>
<evidence type="ECO:0000313" key="5">
    <source>
        <dbReference type="EMBL" id="RAL63611.1"/>
    </source>
</evidence>
<keyword evidence="3" id="KW-0812">Transmembrane</keyword>
<dbReference type="PROSITE" id="PS00122">
    <property type="entry name" value="CARBOXYLESTERASE_B_1"/>
    <property type="match status" value="1"/>
</dbReference>
<dbReference type="OrthoDB" id="408631at2759"/>
<accession>A0A395ITZ3</accession>
<evidence type="ECO:0000313" key="6">
    <source>
        <dbReference type="Proteomes" id="UP000249056"/>
    </source>
</evidence>
<feature type="domain" description="Carboxylesterase type B" evidence="4">
    <location>
        <begin position="354"/>
        <end position="692"/>
    </location>
</feature>
<evidence type="ECO:0000259" key="4">
    <source>
        <dbReference type="Pfam" id="PF00135"/>
    </source>
</evidence>
<keyword evidence="3" id="KW-0472">Membrane</keyword>
<gene>
    <name evidence="5" type="ORF">DID88_003655</name>
</gene>
<proteinExistence type="inferred from homology"/>
<evidence type="ECO:0000256" key="3">
    <source>
        <dbReference type="SAM" id="Phobius"/>
    </source>
</evidence>
<comment type="caution">
    <text evidence="5">The sequence shown here is derived from an EMBL/GenBank/DDBJ whole genome shotgun (WGS) entry which is preliminary data.</text>
</comment>
<dbReference type="GO" id="GO:0006629">
    <property type="term" value="P:lipid metabolic process"/>
    <property type="evidence" value="ECO:0007669"/>
    <property type="project" value="InterPro"/>
</dbReference>
<dbReference type="EMBL" id="QKRW01000018">
    <property type="protein sequence ID" value="RAL63611.1"/>
    <property type="molecule type" value="Genomic_DNA"/>
</dbReference>
<dbReference type="SUPFAM" id="SSF53474">
    <property type="entry name" value="alpha/beta-Hydrolases"/>
    <property type="match status" value="1"/>
</dbReference>
<name>A0A395ITZ3_9HELO</name>
<protein>
    <recommendedName>
        <fullName evidence="4">Carboxylesterase type B domain-containing protein</fullName>
    </recommendedName>
</protein>